<organism evidence="1 2">
    <name type="scientific">Algoriphagus faecimaris</name>
    <dbReference type="NCBI Taxonomy" id="686796"/>
    <lineage>
        <taxon>Bacteria</taxon>
        <taxon>Pseudomonadati</taxon>
        <taxon>Bacteroidota</taxon>
        <taxon>Cytophagia</taxon>
        <taxon>Cytophagales</taxon>
        <taxon>Cyclobacteriaceae</taxon>
        <taxon>Algoriphagus</taxon>
    </lineage>
</organism>
<evidence type="ECO:0000313" key="2">
    <source>
        <dbReference type="Proteomes" id="UP000199060"/>
    </source>
</evidence>
<reference evidence="2" key="1">
    <citation type="submission" date="2016-10" db="EMBL/GenBank/DDBJ databases">
        <authorList>
            <person name="Varghese N."/>
            <person name="Submissions S."/>
        </authorList>
    </citation>
    <scope>NUCLEOTIDE SEQUENCE [LARGE SCALE GENOMIC DNA]</scope>
    <source>
        <strain evidence="2">DSM 23095</strain>
    </source>
</reference>
<dbReference type="EMBL" id="FNAC01000042">
    <property type="protein sequence ID" value="SDD62050.1"/>
    <property type="molecule type" value="Genomic_DNA"/>
</dbReference>
<dbReference type="AlphaFoldDB" id="A0A1G6W7X9"/>
<evidence type="ECO:0000313" key="1">
    <source>
        <dbReference type="EMBL" id="SDD62050.1"/>
    </source>
</evidence>
<protein>
    <submittedName>
        <fullName evidence="1">Uncharacterized protein</fullName>
    </submittedName>
</protein>
<gene>
    <name evidence="1" type="ORF">SAMN04488104_10421</name>
</gene>
<keyword evidence="2" id="KW-1185">Reference proteome</keyword>
<proteinExistence type="predicted"/>
<sequence>GGFLQLARGIAVFQIAVYQNFQQQFGMVTTSPIFREPIINRTKINLVNNLVDGSSGMV</sequence>
<accession>A0A1G6W7X9</accession>
<dbReference type="Proteomes" id="UP000199060">
    <property type="component" value="Unassembled WGS sequence"/>
</dbReference>
<name>A0A1G6W7X9_9BACT</name>
<feature type="non-terminal residue" evidence="1">
    <location>
        <position position="1"/>
    </location>
</feature>